<dbReference type="Pfam" id="PF07776">
    <property type="entry name" value="zf-AD"/>
    <property type="match status" value="1"/>
</dbReference>
<dbReference type="PROSITE" id="PS51915">
    <property type="entry name" value="ZAD"/>
    <property type="match status" value="1"/>
</dbReference>
<evidence type="ECO:0000256" key="1">
    <source>
        <dbReference type="ARBA" id="ARBA00022723"/>
    </source>
</evidence>
<evidence type="ECO:0000256" key="7">
    <source>
        <dbReference type="SAM" id="MobiDB-lite"/>
    </source>
</evidence>
<dbReference type="SUPFAM" id="SSF57667">
    <property type="entry name" value="beta-beta-alpha zinc fingers"/>
    <property type="match status" value="4"/>
</dbReference>
<dbReference type="InParanoid" id="A0A6P8Y959"/>
<feature type="binding site" evidence="6">
    <location>
        <position position="74"/>
    </location>
    <ligand>
        <name>Zn(2+)</name>
        <dbReference type="ChEBI" id="CHEBI:29105"/>
    </ligand>
</feature>
<evidence type="ECO:0000256" key="3">
    <source>
        <dbReference type="ARBA" id="ARBA00022771"/>
    </source>
</evidence>
<dbReference type="GO" id="GO:0008270">
    <property type="term" value="F:zinc ion binding"/>
    <property type="evidence" value="ECO:0007669"/>
    <property type="project" value="UniProtKB-UniRule"/>
</dbReference>
<feature type="binding site" evidence="6">
    <location>
        <position position="30"/>
    </location>
    <ligand>
        <name>Zn(2+)</name>
        <dbReference type="ChEBI" id="CHEBI:29105"/>
    </ligand>
</feature>
<dbReference type="Pfam" id="PF00096">
    <property type="entry name" value="zf-C2H2"/>
    <property type="match status" value="4"/>
</dbReference>
<feature type="region of interest" description="Disordered" evidence="7">
    <location>
        <begin position="569"/>
        <end position="620"/>
    </location>
</feature>
<feature type="compositionally biased region" description="Basic and acidic residues" evidence="7">
    <location>
        <begin position="588"/>
        <end position="603"/>
    </location>
</feature>
<evidence type="ECO:0000256" key="5">
    <source>
        <dbReference type="PROSITE-ProRule" id="PRU00042"/>
    </source>
</evidence>
<evidence type="ECO:0000256" key="6">
    <source>
        <dbReference type="PROSITE-ProRule" id="PRU01263"/>
    </source>
</evidence>
<dbReference type="AlphaFoldDB" id="A0A6P8Y959"/>
<feature type="binding site" evidence="6">
    <location>
        <position position="77"/>
    </location>
    <ligand>
        <name>Zn(2+)</name>
        <dbReference type="ChEBI" id="CHEBI:29105"/>
    </ligand>
</feature>
<dbReference type="PANTHER" id="PTHR24379">
    <property type="entry name" value="KRAB AND ZINC FINGER DOMAIN-CONTAINING"/>
    <property type="match status" value="1"/>
</dbReference>
<feature type="domain" description="C2H2-type" evidence="8">
    <location>
        <begin position="384"/>
        <end position="411"/>
    </location>
</feature>
<organism evidence="11">
    <name type="scientific">Thrips palmi</name>
    <name type="common">Melon thrips</name>
    <dbReference type="NCBI Taxonomy" id="161013"/>
    <lineage>
        <taxon>Eukaryota</taxon>
        <taxon>Metazoa</taxon>
        <taxon>Ecdysozoa</taxon>
        <taxon>Arthropoda</taxon>
        <taxon>Hexapoda</taxon>
        <taxon>Insecta</taxon>
        <taxon>Pterygota</taxon>
        <taxon>Neoptera</taxon>
        <taxon>Paraneoptera</taxon>
        <taxon>Thysanoptera</taxon>
        <taxon>Terebrantia</taxon>
        <taxon>Thripoidea</taxon>
        <taxon>Thripidae</taxon>
        <taxon>Thrips</taxon>
    </lineage>
</organism>
<dbReference type="FunFam" id="3.30.160.60:FF:000624">
    <property type="entry name" value="zinc finger protein 697"/>
    <property type="match status" value="1"/>
</dbReference>
<evidence type="ECO:0000313" key="10">
    <source>
        <dbReference type="Proteomes" id="UP000515158"/>
    </source>
</evidence>
<feature type="domain" description="C2H2-type" evidence="8">
    <location>
        <begin position="356"/>
        <end position="383"/>
    </location>
</feature>
<dbReference type="FunFam" id="3.30.160.60:FF:000303">
    <property type="entry name" value="Zinc finger protein 41"/>
    <property type="match status" value="1"/>
</dbReference>
<dbReference type="PROSITE" id="PS50157">
    <property type="entry name" value="ZINC_FINGER_C2H2_2"/>
    <property type="match status" value="8"/>
</dbReference>
<sequence length="620" mass="70412">MSIQSPKYETEEYEEESPYLEGPVDIEGKCRLCLKANELIPVQNGENPEGGISTVALKIDILTTIKVAPTDKVCTVCHQKIKNFYSFRVMCLRSDARIRQASIPSDVSVYRPEHTDSVRSYKRVKRESENSFSFQHGSNDSLTIIPMPHNENGNSMPLRNKRGSGLTISAVPMSKEADRVDRSENGTRWDHDRDSGSEAPIDCDPGNADDCTDSQGDETENLEVQIDPFSLMGDDGAEPQYHQSHHNNVVNVRGQILYPVLGNNPDIQIMGNIGDLPPLVPGPHRPGPLPVKNSNDRDRAIELIKQMTSVRQKSTSALDGSFLDKPFKCDVCPESFSYYKSFVKHKQRHSGELQPLKCEFCPDQFQTSRQLQNHLKYHNVEKAFPCDQCERSFPTKERLNSHYTLHTGNKPYVCEICNKSFAYKSSYGLHIRKQHGEQQIKSQSFKCTKCHEEFDIFVDFKRHLRTHAGEKPFTCNVCDKAFASKSILNVHSRIHNGLRPYRCDICGQAFTQKQSLDYHMRRHSEENPFKCEICGMTFQRRYFLDKHKDSQHGSPPKTVAIQQINSTGYEDDVDSSRFGDDDDDADSDPLKLEIDETSGKYEGDDGQNDLPVTAEIQEDQ</sequence>
<keyword evidence="3 5" id="KW-0863">Zinc-finger</keyword>
<dbReference type="RefSeq" id="XP_034236193.1">
    <property type="nucleotide sequence ID" value="XM_034380302.1"/>
</dbReference>
<keyword evidence="10" id="KW-1185">Reference proteome</keyword>
<evidence type="ECO:0000259" key="9">
    <source>
        <dbReference type="PROSITE" id="PS51915"/>
    </source>
</evidence>
<dbReference type="GO" id="GO:0005634">
    <property type="term" value="C:nucleus"/>
    <property type="evidence" value="ECO:0007669"/>
    <property type="project" value="InterPro"/>
</dbReference>
<name>A0A6P8Y959_THRPL</name>
<dbReference type="SUPFAM" id="SSF57716">
    <property type="entry name" value="Glucocorticoid receptor-like (DNA-binding domain)"/>
    <property type="match status" value="1"/>
</dbReference>
<dbReference type="Proteomes" id="UP000515158">
    <property type="component" value="Unplaced"/>
</dbReference>
<dbReference type="SMART" id="SM00868">
    <property type="entry name" value="zf-AD"/>
    <property type="match status" value="1"/>
</dbReference>
<dbReference type="GO" id="GO:1990837">
    <property type="term" value="F:sequence-specific double-stranded DNA binding"/>
    <property type="evidence" value="ECO:0007669"/>
    <property type="project" value="UniProtKB-ARBA"/>
</dbReference>
<reference evidence="11" key="1">
    <citation type="submission" date="2025-08" db="UniProtKB">
        <authorList>
            <consortium name="RefSeq"/>
        </authorList>
    </citation>
    <scope>IDENTIFICATION</scope>
    <source>
        <tissue evidence="11">Total insect</tissue>
    </source>
</reference>
<keyword evidence="1 6" id="KW-0479">Metal-binding</keyword>
<evidence type="ECO:0000256" key="2">
    <source>
        <dbReference type="ARBA" id="ARBA00022737"/>
    </source>
</evidence>
<dbReference type="KEGG" id="tpal:117642277"/>
<feature type="domain" description="C2H2-type" evidence="8">
    <location>
        <begin position="529"/>
        <end position="556"/>
    </location>
</feature>
<feature type="domain" description="C2H2-type" evidence="8">
    <location>
        <begin position="445"/>
        <end position="472"/>
    </location>
</feature>
<evidence type="ECO:0000256" key="4">
    <source>
        <dbReference type="ARBA" id="ARBA00022833"/>
    </source>
</evidence>
<evidence type="ECO:0000313" key="11">
    <source>
        <dbReference type="RefSeq" id="XP_034236193.1"/>
    </source>
</evidence>
<accession>A0A6P8Y959</accession>
<feature type="domain" description="C2H2-type" evidence="8">
    <location>
        <begin position="327"/>
        <end position="354"/>
    </location>
</feature>
<feature type="region of interest" description="Disordered" evidence="7">
    <location>
        <begin position="172"/>
        <end position="217"/>
    </location>
</feature>
<dbReference type="FunFam" id="3.30.160.60:FF:000557">
    <property type="entry name" value="zinc finger and SCAN domain-containing protein 29"/>
    <property type="match status" value="1"/>
</dbReference>
<dbReference type="OrthoDB" id="4748970at2759"/>
<dbReference type="PROSITE" id="PS00028">
    <property type="entry name" value="ZINC_FINGER_C2H2_1"/>
    <property type="match status" value="8"/>
</dbReference>
<proteinExistence type="predicted"/>
<dbReference type="InterPro" id="IPR012934">
    <property type="entry name" value="Znf_AD"/>
</dbReference>
<keyword evidence="2" id="KW-0677">Repeat</keyword>
<dbReference type="PANTHER" id="PTHR24379:SF121">
    <property type="entry name" value="C2H2-TYPE DOMAIN-CONTAINING PROTEIN"/>
    <property type="match status" value="1"/>
</dbReference>
<feature type="compositionally biased region" description="Basic and acidic residues" evidence="7">
    <location>
        <begin position="175"/>
        <end position="196"/>
    </location>
</feature>
<feature type="binding site" evidence="6">
    <location>
        <position position="33"/>
    </location>
    <ligand>
        <name>Zn(2+)</name>
        <dbReference type="ChEBI" id="CHEBI:29105"/>
    </ligand>
</feature>
<dbReference type="Gene3D" id="3.40.1800.20">
    <property type="match status" value="1"/>
</dbReference>
<dbReference type="GeneID" id="117642277"/>
<feature type="domain" description="C2H2-type" evidence="8">
    <location>
        <begin position="501"/>
        <end position="528"/>
    </location>
</feature>
<gene>
    <name evidence="11" type="primary">LOC117642277</name>
</gene>
<evidence type="ECO:0000259" key="8">
    <source>
        <dbReference type="PROSITE" id="PS50157"/>
    </source>
</evidence>
<dbReference type="InterPro" id="IPR013087">
    <property type="entry name" value="Znf_C2H2_type"/>
</dbReference>
<dbReference type="GO" id="GO:0048598">
    <property type="term" value="P:embryonic morphogenesis"/>
    <property type="evidence" value="ECO:0007669"/>
    <property type="project" value="UniProtKB-ARBA"/>
</dbReference>
<feature type="domain" description="ZAD" evidence="9">
    <location>
        <begin position="28"/>
        <end position="101"/>
    </location>
</feature>
<feature type="domain" description="C2H2-type" evidence="8">
    <location>
        <begin position="412"/>
        <end position="440"/>
    </location>
</feature>
<feature type="domain" description="C2H2-type" evidence="8">
    <location>
        <begin position="473"/>
        <end position="500"/>
    </location>
</feature>
<dbReference type="Pfam" id="PF13912">
    <property type="entry name" value="zf-C2H2_6"/>
    <property type="match status" value="1"/>
</dbReference>
<dbReference type="InterPro" id="IPR036236">
    <property type="entry name" value="Znf_C2H2_sf"/>
</dbReference>
<keyword evidence="4 6" id="KW-0862">Zinc</keyword>
<dbReference type="SMART" id="SM00355">
    <property type="entry name" value="ZnF_C2H2"/>
    <property type="match status" value="8"/>
</dbReference>
<dbReference type="Gene3D" id="3.30.160.60">
    <property type="entry name" value="Classic Zinc Finger"/>
    <property type="match status" value="7"/>
</dbReference>
<dbReference type="FunFam" id="3.30.160.60:FF:000100">
    <property type="entry name" value="Zinc finger 45-like"/>
    <property type="match status" value="1"/>
</dbReference>
<protein>
    <submittedName>
        <fullName evidence="11">Zinc finger protein 600-like isoform X1</fullName>
    </submittedName>
</protein>